<dbReference type="GO" id="GO:0006887">
    <property type="term" value="P:exocytosis"/>
    <property type="evidence" value="ECO:0007669"/>
    <property type="project" value="UniProtKB-KW"/>
</dbReference>
<dbReference type="EMBL" id="JAOPGA020001201">
    <property type="protein sequence ID" value="KAL0486103.1"/>
    <property type="molecule type" value="Genomic_DNA"/>
</dbReference>
<dbReference type="SUPFAM" id="SSF50978">
    <property type="entry name" value="WD40 repeat-like"/>
    <property type="match status" value="1"/>
</dbReference>
<protein>
    <submittedName>
        <fullName evidence="8">Syntaxin-binding protein</fullName>
    </submittedName>
</protein>
<dbReference type="Gene3D" id="2.130.10.10">
    <property type="entry name" value="YVTN repeat-like/Quinoprotein amine dehydrogenase"/>
    <property type="match status" value="2"/>
</dbReference>
<dbReference type="CDD" id="cd15843">
    <property type="entry name" value="R-SNARE"/>
    <property type="match status" value="1"/>
</dbReference>
<dbReference type="PROSITE" id="PS00417">
    <property type="entry name" value="SYNAPTOBREVIN"/>
    <property type="match status" value="1"/>
</dbReference>
<comment type="caution">
    <text evidence="8">The sequence shown here is derived from an EMBL/GenBank/DDBJ whole genome shotgun (WGS) entry which is preliminary data.</text>
</comment>
<evidence type="ECO:0000256" key="1">
    <source>
        <dbReference type="ARBA" id="ARBA00004496"/>
    </source>
</evidence>
<dbReference type="GO" id="GO:0005096">
    <property type="term" value="F:GTPase activator activity"/>
    <property type="evidence" value="ECO:0007669"/>
    <property type="project" value="TreeGrafter"/>
</dbReference>
<dbReference type="GO" id="GO:0006893">
    <property type="term" value="P:Golgi to plasma membrane transport"/>
    <property type="evidence" value="ECO:0007669"/>
    <property type="project" value="TreeGrafter"/>
</dbReference>
<dbReference type="PANTHER" id="PTHR10241">
    <property type="entry name" value="LETHAL 2 GIANT LARVAE PROTEIN"/>
    <property type="match status" value="1"/>
</dbReference>
<dbReference type="InterPro" id="IPR001388">
    <property type="entry name" value="Synaptobrevin-like"/>
</dbReference>
<keyword evidence="4" id="KW-0963">Cytoplasm</keyword>
<evidence type="ECO:0000313" key="9">
    <source>
        <dbReference type="Proteomes" id="UP001431209"/>
    </source>
</evidence>
<keyword evidence="3" id="KW-0268">Exocytosis</keyword>
<accession>A0AAW2Z9Y3</accession>
<dbReference type="SUPFAM" id="SSF101898">
    <property type="entry name" value="NHL repeat"/>
    <property type="match status" value="1"/>
</dbReference>
<name>A0AAW2Z9Y3_9EUKA</name>
<dbReference type="InterPro" id="IPR042855">
    <property type="entry name" value="V_SNARE_CC"/>
</dbReference>
<organism evidence="8 9">
    <name type="scientific">Acrasis kona</name>
    <dbReference type="NCBI Taxonomy" id="1008807"/>
    <lineage>
        <taxon>Eukaryota</taxon>
        <taxon>Discoba</taxon>
        <taxon>Heterolobosea</taxon>
        <taxon>Tetramitia</taxon>
        <taxon>Eutetramitia</taxon>
        <taxon>Acrasidae</taxon>
        <taxon>Acrasis</taxon>
    </lineage>
</organism>
<evidence type="ECO:0000256" key="3">
    <source>
        <dbReference type="ARBA" id="ARBA00022483"/>
    </source>
</evidence>
<proteinExistence type="inferred from homology"/>
<dbReference type="InterPro" id="IPR015943">
    <property type="entry name" value="WD40/YVTN_repeat-like_dom_sf"/>
</dbReference>
<dbReference type="GO" id="GO:0005737">
    <property type="term" value="C:cytoplasm"/>
    <property type="evidence" value="ECO:0007669"/>
    <property type="project" value="UniProtKB-SubCell"/>
</dbReference>
<dbReference type="GO" id="GO:0045159">
    <property type="term" value="F:myosin II binding"/>
    <property type="evidence" value="ECO:0007669"/>
    <property type="project" value="TreeGrafter"/>
</dbReference>
<dbReference type="Gene3D" id="1.20.5.110">
    <property type="match status" value="1"/>
</dbReference>
<evidence type="ECO:0000256" key="2">
    <source>
        <dbReference type="ARBA" id="ARBA00008070"/>
    </source>
</evidence>
<comment type="similarity">
    <text evidence="2">Belongs to the WD repeat L(2)GL family.</text>
</comment>
<evidence type="ECO:0000256" key="5">
    <source>
        <dbReference type="PROSITE-ProRule" id="PRU00290"/>
    </source>
</evidence>
<dbReference type="GO" id="GO:0005886">
    <property type="term" value="C:plasma membrane"/>
    <property type="evidence" value="ECO:0007669"/>
    <property type="project" value="TreeGrafter"/>
</dbReference>
<comment type="subcellular location">
    <subcellularLocation>
        <location evidence="1">Cytoplasm</location>
    </subcellularLocation>
</comment>
<keyword evidence="9" id="KW-1185">Reference proteome</keyword>
<feature type="region of interest" description="Disordered" evidence="6">
    <location>
        <begin position="402"/>
        <end position="424"/>
    </location>
</feature>
<evidence type="ECO:0000256" key="4">
    <source>
        <dbReference type="ARBA" id="ARBA00022490"/>
    </source>
</evidence>
<feature type="compositionally biased region" description="Low complexity" evidence="6">
    <location>
        <begin position="402"/>
        <end position="415"/>
    </location>
</feature>
<dbReference type="Proteomes" id="UP001431209">
    <property type="component" value="Unassembled WGS sequence"/>
</dbReference>
<evidence type="ECO:0000313" key="8">
    <source>
        <dbReference type="EMBL" id="KAL0486103.1"/>
    </source>
</evidence>
<dbReference type="SUPFAM" id="SSF58038">
    <property type="entry name" value="SNARE fusion complex"/>
    <property type="match status" value="1"/>
</dbReference>
<keyword evidence="5" id="KW-0175">Coiled coil</keyword>
<dbReference type="InterPro" id="IPR001680">
    <property type="entry name" value="WD40_rpt"/>
</dbReference>
<sequence length="1374" mass="154024">MKKLLKKLTSKKDVKETVETASKNEPKADNIQLEKNMNWKMQRISLNGVPHHVTCAAYDCIQGTLALGTSAGTIQILGQSGVEHYIHPKEKNLRIQKLIFATNTGNLIGSCSDDKHTFIKIWSLHYKESKYRIDLHDMQESEITDIFHQTGSVYFYVSSYHDGVSHIHAINISTGEISTVYLQKVGTKITCMEVHPFHDHIILFGLSDGTCAVHNLLKREPTNFVAFSHPVIESAVTCVSWSPDVNDLFVCGYHTGETIKWELKKPLLQALHEGVLPQNAPPVQTPLTVLRNKEQKINSDRDSIFVAVKGDALKTITNKPSTPKSNPIKETFIDTKQDDPHIDDNQELLPDENIPSEVVVYNAPAPPTSSNNEDIPLEYTPVQTTKIPPMTAQMISMEETTTTTAQTAPSHQPTTLSTKSNIPSLPVTDQNGIYKYSATKNTPQKPDPVLVCDIEQMILLLPMVPYPTSNHKLKYAGIIHQSQFSVVDLEFETAQLIKHYNFHHPDGSNITNIHLIENVGIMNQILKDQKKMSAITDGQINNKWPIDGGIFNLTSPHQSKLNSHILTTTHQDGSAALWTIGGTQSGGIVKICNLHSDINNKKVKCVTSWSQCVIGTAFDDGSISFIDLDGLQSSTLSNYRNGIKQICMVPTMQQVVIAYDDLSVELVDMTSASDSMSITSRIELSNSHQSAPNVDSIACMEITPVDHQGHLLVMLGFQSGRLTALDLNSNLEVVYDSHPSSSPFKSNSSINYLFAIDEHDCSPCVVPDRRSMPSFMKSQKYQHYQSKNKNLCYNLLFAETGSDVSEDAAVVPVFNVNHDQVLNDLVIDLHLQNGLKLTDASFELTFSDDLTSEVVIKITLGPGQLKVGHGRVDYEFDIDLDDLHLIGECRRLIIMHDINTHKYRAYTFKDPNSARHDILGVVNYNEGDDIVEELVQMCNAAEQDQLQQVRKNVFNKVDLQLVGDFIPERSGISYSTKQEYLKSVVTRCDVFSTKKFTTVNDILKSIPDVSVCWNEEQISECKYLVQVREFDLNCSKIKMKKNVLKVENKFKSSVSAVRFVQAKHTFVDEHSVVITIDAQHVVRAFSVPKLQCLTKHSMNSPQLLSGVIINPTCLETDKSGLVVFANGSDQVLQCQMIDPEQDVMYVTEPTLYIPNRSFLPEKTPPPIIGNVATGLFNRFLNKVASKIEDRQDDRLTPLDHDNLHPINLSRELEFALSQNYKNHSTIKVKSMFVASSTFDRSLERELDPSVVKHVVNVVDTPAFTYNSDIPPIPIQLSKEQADRITQQAARNMTKKERDLFGEAFVWDKNPTSKTASASNKVNDTKLIMSENLNKVNERGEKLSQLSDRTAEMSNMARTFAQNTERLKQKQTSWW</sequence>
<evidence type="ECO:0000259" key="7">
    <source>
        <dbReference type="PROSITE" id="PS50892"/>
    </source>
</evidence>
<dbReference type="SMART" id="SM00320">
    <property type="entry name" value="WD40"/>
    <property type="match status" value="5"/>
</dbReference>
<dbReference type="InterPro" id="IPR036322">
    <property type="entry name" value="WD40_repeat_dom_sf"/>
</dbReference>
<reference evidence="8 9" key="1">
    <citation type="submission" date="2024-03" db="EMBL/GenBank/DDBJ databases">
        <title>The Acrasis kona genome and developmental transcriptomes reveal deep origins of eukaryotic multicellular pathways.</title>
        <authorList>
            <person name="Sheikh S."/>
            <person name="Fu C.-J."/>
            <person name="Brown M.W."/>
            <person name="Baldauf S.L."/>
        </authorList>
    </citation>
    <scope>NUCLEOTIDE SEQUENCE [LARGE SCALE GENOMIC DNA]</scope>
    <source>
        <strain evidence="8 9">ATCC MYA-3509</strain>
    </source>
</reference>
<evidence type="ECO:0000256" key="6">
    <source>
        <dbReference type="SAM" id="MobiDB-lite"/>
    </source>
</evidence>
<gene>
    <name evidence="8" type="ORF">AKO1_001780</name>
</gene>
<dbReference type="Pfam" id="PF00957">
    <property type="entry name" value="Synaptobrevin"/>
    <property type="match status" value="1"/>
</dbReference>
<dbReference type="PANTHER" id="PTHR10241:SF25">
    <property type="entry name" value="TOMOSYN, ISOFORM C"/>
    <property type="match status" value="1"/>
</dbReference>
<feature type="domain" description="V-SNARE coiled-coil homology" evidence="7">
    <location>
        <begin position="1313"/>
        <end position="1374"/>
    </location>
</feature>
<dbReference type="PROSITE" id="PS50892">
    <property type="entry name" value="V_SNARE"/>
    <property type="match status" value="1"/>
</dbReference>
<dbReference type="GO" id="GO:0019905">
    <property type="term" value="F:syntaxin binding"/>
    <property type="evidence" value="ECO:0007669"/>
    <property type="project" value="TreeGrafter"/>
</dbReference>